<dbReference type="Proteomes" id="UP001432027">
    <property type="component" value="Unassembled WGS sequence"/>
</dbReference>
<evidence type="ECO:0000313" key="4">
    <source>
        <dbReference type="Proteomes" id="UP001432027"/>
    </source>
</evidence>
<dbReference type="AlphaFoldDB" id="A0AAV5S5U7"/>
<keyword evidence="4" id="KW-1185">Reference proteome</keyword>
<dbReference type="EMBL" id="BTSX01000001">
    <property type="protein sequence ID" value="GMS77881.1"/>
    <property type="molecule type" value="Genomic_DNA"/>
</dbReference>
<proteinExistence type="predicted"/>
<feature type="signal peptide" evidence="2">
    <location>
        <begin position="1"/>
        <end position="15"/>
    </location>
</feature>
<evidence type="ECO:0000256" key="1">
    <source>
        <dbReference type="SAM" id="MobiDB-lite"/>
    </source>
</evidence>
<feature type="compositionally biased region" description="Acidic residues" evidence="1">
    <location>
        <begin position="64"/>
        <end position="74"/>
    </location>
</feature>
<name>A0AAV5S5U7_9BILA</name>
<gene>
    <name evidence="3" type="ORF">PENTCL1PPCAC_56</name>
</gene>
<feature type="region of interest" description="Disordered" evidence="1">
    <location>
        <begin position="52"/>
        <end position="74"/>
    </location>
</feature>
<sequence>MKILLIPIFLVYSSADSSILIQKACTINPGLDMCRPSINTGTKFGSLLRLPSHSDGHKSSQESSQEEETAVSEDIEMSKQYENNETSSEIDSSTVSVFISQFCVDQRNRFVQKCHGEVDSSEMLFCKTYPASCSTIGNVIPIMTYCARNYKKYRPLCTSQEANAKAEQFCFAFEQFCLPMKNNSEEVKRTPSPVLQRCENVVKEARKVCNPMPNVSDEFNYVRCTRFVKKCRKFVDWI</sequence>
<organism evidence="3 4">
    <name type="scientific">Pristionchus entomophagus</name>
    <dbReference type="NCBI Taxonomy" id="358040"/>
    <lineage>
        <taxon>Eukaryota</taxon>
        <taxon>Metazoa</taxon>
        <taxon>Ecdysozoa</taxon>
        <taxon>Nematoda</taxon>
        <taxon>Chromadorea</taxon>
        <taxon>Rhabditida</taxon>
        <taxon>Rhabditina</taxon>
        <taxon>Diplogasteromorpha</taxon>
        <taxon>Diplogasteroidea</taxon>
        <taxon>Neodiplogasteridae</taxon>
        <taxon>Pristionchus</taxon>
    </lineage>
</organism>
<comment type="caution">
    <text evidence="3">The sequence shown here is derived from an EMBL/GenBank/DDBJ whole genome shotgun (WGS) entry which is preliminary data.</text>
</comment>
<accession>A0AAV5S5U7</accession>
<protein>
    <submittedName>
        <fullName evidence="3">Uncharacterized protein</fullName>
    </submittedName>
</protein>
<evidence type="ECO:0000313" key="3">
    <source>
        <dbReference type="EMBL" id="GMS77881.1"/>
    </source>
</evidence>
<keyword evidence="2" id="KW-0732">Signal</keyword>
<reference evidence="3" key="1">
    <citation type="submission" date="2023-10" db="EMBL/GenBank/DDBJ databases">
        <title>Genome assembly of Pristionchus species.</title>
        <authorList>
            <person name="Yoshida K."/>
            <person name="Sommer R.J."/>
        </authorList>
    </citation>
    <scope>NUCLEOTIDE SEQUENCE</scope>
    <source>
        <strain evidence="3">RS0144</strain>
    </source>
</reference>
<evidence type="ECO:0000256" key="2">
    <source>
        <dbReference type="SAM" id="SignalP"/>
    </source>
</evidence>
<feature type="chain" id="PRO_5043607740" evidence="2">
    <location>
        <begin position="16"/>
        <end position="238"/>
    </location>
</feature>